<keyword evidence="1 2" id="KW-0175">Coiled coil</keyword>
<evidence type="ECO:0000256" key="3">
    <source>
        <dbReference type="SAM" id="MobiDB-lite"/>
    </source>
</evidence>
<dbReference type="AlphaFoldDB" id="A0A811YPK0"/>
<evidence type="ECO:0000313" key="5">
    <source>
        <dbReference type="EMBL" id="CAD7678095.1"/>
    </source>
</evidence>
<evidence type="ECO:0000256" key="2">
    <source>
        <dbReference type="SAM" id="Coils"/>
    </source>
</evidence>
<proteinExistence type="predicted"/>
<keyword evidence="4" id="KW-0812">Transmembrane</keyword>
<dbReference type="Proteomes" id="UP000645828">
    <property type="component" value="Unassembled WGS sequence"/>
</dbReference>
<feature type="transmembrane region" description="Helical" evidence="4">
    <location>
        <begin position="43"/>
        <end position="64"/>
    </location>
</feature>
<protein>
    <submittedName>
        <fullName evidence="5">(raccoon dog) hypothetical protein</fullName>
    </submittedName>
</protein>
<feature type="coiled-coil region" evidence="2">
    <location>
        <begin position="137"/>
        <end position="175"/>
    </location>
</feature>
<evidence type="ECO:0000256" key="4">
    <source>
        <dbReference type="SAM" id="Phobius"/>
    </source>
</evidence>
<accession>A0A811YPK0</accession>
<reference evidence="5" key="1">
    <citation type="submission" date="2020-12" db="EMBL/GenBank/DDBJ databases">
        <authorList>
            <consortium name="Molecular Ecology Group"/>
        </authorList>
    </citation>
    <scope>NUCLEOTIDE SEQUENCE</scope>
    <source>
        <strain evidence="5">TBG_1078</strain>
    </source>
</reference>
<organism evidence="5 6">
    <name type="scientific">Nyctereutes procyonoides</name>
    <name type="common">Raccoon dog</name>
    <name type="synonym">Canis procyonoides</name>
    <dbReference type="NCBI Taxonomy" id="34880"/>
    <lineage>
        <taxon>Eukaryota</taxon>
        <taxon>Metazoa</taxon>
        <taxon>Chordata</taxon>
        <taxon>Craniata</taxon>
        <taxon>Vertebrata</taxon>
        <taxon>Euteleostomi</taxon>
        <taxon>Mammalia</taxon>
        <taxon>Eutheria</taxon>
        <taxon>Laurasiatheria</taxon>
        <taxon>Carnivora</taxon>
        <taxon>Caniformia</taxon>
        <taxon>Canidae</taxon>
        <taxon>Nyctereutes</taxon>
    </lineage>
</organism>
<dbReference type="GO" id="GO:0035459">
    <property type="term" value="P:vesicle cargo loading"/>
    <property type="evidence" value="ECO:0007669"/>
    <property type="project" value="TreeGrafter"/>
</dbReference>
<keyword evidence="4" id="KW-0472">Membrane</keyword>
<dbReference type="GO" id="GO:0009306">
    <property type="term" value="P:protein secretion"/>
    <property type="evidence" value="ECO:0007669"/>
    <property type="project" value="TreeGrafter"/>
</dbReference>
<keyword evidence="6" id="KW-1185">Reference proteome</keyword>
<dbReference type="InterPro" id="IPR051500">
    <property type="entry name" value="cTAGE_MIA/OTOR"/>
</dbReference>
<gene>
    <name evidence="5" type="ORF">NYPRO_LOCUS10893</name>
</gene>
<evidence type="ECO:0000256" key="1">
    <source>
        <dbReference type="ARBA" id="ARBA00023054"/>
    </source>
</evidence>
<dbReference type="EMBL" id="CAJHUB010000680">
    <property type="protein sequence ID" value="CAD7678095.1"/>
    <property type="molecule type" value="Genomic_DNA"/>
</dbReference>
<dbReference type="PANTHER" id="PTHR23158:SF59">
    <property type="match status" value="1"/>
</dbReference>
<dbReference type="GO" id="GO:0006888">
    <property type="term" value="P:endoplasmic reticulum to Golgi vesicle-mediated transport"/>
    <property type="evidence" value="ECO:0007669"/>
    <property type="project" value="TreeGrafter"/>
</dbReference>
<keyword evidence="4" id="KW-1133">Transmembrane helix</keyword>
<dbReference type="GO" id="GO:0070971">
    <property type="term" value="C:endoplasmic reticulum exit site"/>
    <property type="evidence" value="ECO:0007669"/>
    <property type="project" value="TreeGrafter"/>
</dbReference>
<feature type="region of interest" description="Disordered" evidence="3">
    <location>
        <begin position="188"/>
        <end position="207"/>
    </location>
</feature>
<evidence type="ECO:0000313" key="6">
    <source>
        <dbReference type="Proteomes" id="UP000645828"/>
    </source>
</evidence>
<name>A0A811YPK0_NYCPR</name>
<comment type="caution">
    <text evidence="5">The sequence shown here is derived from an EMBL/GenBank/DDBJ whole genome shotgun (WGS) entry which is preliminary data.</text>
</comment>
<dbReference type="PANTHER" id="PTHR23158">
    <property type="entry name" value="MELANOMA INHIBITORY ACTIVITY-RELATED"/>
    <property type="match status" value="1"/>
</dbReference>
<dbReference type="GO" id="GO:0005789">
    <property type="term" value="C:endoplasmic reticulum membrane"/>
    <property type="evidence" value="ECO:0007669"/>
    <property type="project" value="TreeGrafter"/>
</dbReference>
<sequence>MEVLPSFLQHAFGLMLGMLSEVVVELLPSYLSPLLIFHNLQWETVMCLPVISLLVGLLFIFRLVQSVRSHLYRRHERQLAKTLAAGIEKKCQLIDKLCVAKEEYVGIELSLENARLEKKSFNIGSLGDPYRKGKRINIMLMEELNSLVQELKEERSKQEEQMAKMLKVLQSLEQIMRIITSKGAFPNLPGDQGPCPIGPFPRSGPES</sequence>